<dbReference type="Gene3D" id="1.10.10.60">
    <property type="entry name" value="Homeodomain-like"/>
    <property type="match status" value="2"/>
</dbReference>
<keyword evidence="1" id="KW-0805">Transcription regulation</keyword>
<keyword evidence="2" id="KW-0238">DNA-binding</keyword>
<feature type="domain" description="HTH araC/xylS-type" evidence="4">
    <location>
        <begin position="177"/>
        <end position="275"/>
    </location>
</feature>
<dbReference type="PANTHER" id="PTHR43280:SF2">
    <property type="entry name" value="HTH-TYPE TRANSCRIPTIONAL REGULATOR EXSA"/>
    <property type="match status" value="1"/>
</dbReference>
<dbReference type="InterPro" id="IPR009057">
    <property type="entry name" value="Homeodomain-like_sf"/>
</dbReference>
<sequence>MQFDPYKKRNVPIDFTAAESCQFVWEEEEYRILFITNGKLEISLNQVSMKLRKGDILCLTNQDSFTFISSAELAAASFRFEPSFLKTIQLSQKNETFSMAPEIKTGSILFKRDSRHSGVYHASNAVYTQLLEYFFVMGTEVFAKSDSLWVCRIKKYLIQFLYLLEETSNREEQVYLDQLLSYIHTNYRKKITLVELTELTNSNRVTLNQKFRERFGCTAMAYLLNYRLKVAADLLTHTGLTVNEIAASTGFGYETYFIKQFSAKKKVSPTTYRKETRRLATAAKL</sequence>
<dbReference type="SUPFAM" id="SSF46689">
    <property type="entry name" value="Homeodomain-like"/>
    <property type="match status" value="1"/>
</dbReference>
<keyword evidence="6" id="KW-1185">Reference proteome</keyword>
<dbReference type="PROSITE" id="PS00041">
    <property type="entry name" value="HTH_ARAC_FAMILY_1"/>
    <property type="match status" value="1"/>
</dbReference>
<name>D7UUX1_LISGR</name>
<comment type="caution">
    <text evidence="5">The sequence shown here is derived from an EMBL/GenBank/DDBJ whole genome shotgun (WGS) entry which is preliminary data.</text>
</comment>
<dbReference type="Proteomes" id="UP000010119">
    <property type="component" value="Unassembled WGS sequence"/>
</dbReference>
<reference evidence="5" key="1">
    <citation type="submission" date="2010-06" db="EMBL/GenBank/DDBJ databases">
        <authorList>
            <person name="Muzny D."/>
            <person name="Qin X."/>
            <person name="Buhay C."/>
            <person name="Dugan-Rocha S."/>
            <person name="Ding Y."/>
            <person name="Chen G."/>
            <person name="Hawes A."/>
            <person name="Holder M."/>
            <person name="Jhangiani S."/>
            <person name="Johnson A."/>
            <person name="Khan Z."/>
            <person name="Li Z."/>
            <person name="Liu W."/>
            <person name="Liu X."/>
            <person name="Perez L."/>
            <person name="Shen H."/>
            <person name="Wang Q."/>
            <person name="Watt J."/>
            <person name="Xi L."/>
            <person name="Xin Y."/>
            <person name="Zhou J."/>
            <person name="Deng J."/>
            <person name="Jiang H."/>
            <person name="Liu Y."/>
            <person name="Qu J."/>
            <person name="Song X.-Z."/>
            <person name="Zhang L."/>
            <person name="Villasana D."/>
            <person name="Johnson A."/>
            <person name="Liu J."/>
            <person name="Liyanage D."/>
            <person name="Lorensuhewa L."/>
            <person name="Robinson T."/>
            <person name="Song A."/>
            <person name="Song B.-B."/>
            <person name="Dinh H."/>
            <person name="Thornton R."/>
            <person name="Coyle M."/>
            <person name="Francisco L."/>
            <person name="Jackson L."/>
            <person name="Javaid M."/>
            <person name="Korchina V."/>
            <person name="Kovar C."/>
            <person name="Mata R."/>
            <person name="Mathew T."/>
            <person name="Ngo R."/>
            <person name="Nguyen L."/>
            <person name="Nguyen N."/>
            <person name="Okwuonu G."/>
            <person name="Ongeri F."/>
            <person name="Pham C."/>
            <person name="Simmons D."/>
            <person name="Wilczek-Boney K."/>
            <person name="Hale W."/>
            <person name="Jakkamsetti A."/>
            <person name="Pham P."/>
            <person name="Ruth R."/>
            <person name="San Lucas F."/>
            <person name="Warren J."/>
            <person name="Zhang J."/>
            <person name="Zhao Z."/>
            <person name="Zhou C."/>
            <person name="Zhu D."/>
            <person name="Lee S."/>
            <person name="Bess C."/>
            <person name="Blankenburg K."/>
            <person name="Forbes L."/>
            <person name="Fu Q."/>
            <person name="Gubbala S."/>
            <person name="Hirani K."/>
            <person name="Jayaseelan J.C."/>
            <person name="Lara F."/>
            <person name="Munidasa M."/>
            <person name="Palculict T."/>
            <person name="Patil S."/>
            <person name="Pu L.-L."/>
            <person name="Saada N."/>
            <person name="Tang L."/>
            <person name="Weissenberger G."/>
            <person name="Zhu Y."/>
            <person name="Hemphill L."/>
            <person name="Shang Y."/>
            <person name="Youmans B."/>
            <person name="Ayvaz T."/>
            <person name="Ross M."/>
            <person name="Santibanez J."/>
            <person name="Aqrawi P."/>
            <person name="Gross S."/>
            <person name="Joshi V."/>
            <person name="Fowler G."/>
            <person name="Nazareth L."/>
            <person name="Reid J."/>
            <person name="Worley K."/>
            <person name="Petrosino J."/>
            <person name="Highlander S."/>
            <person name="Gibbs R."/>
        </authorList>
    </citation>
    <scope>NUCLEOTIDE SEQUENCE [LARGE SCALE GENOMIC DNA]</scope>
    <source>
        <strain evidence="5">DSM 20601</strain>
    </source>
</reference>
<dbReference type="STRING" id="525367.HMPREF0556_10246"/>
<gene>
    <name evidence="5" type="ORF">HMPREF0556_10246</name>
</gene>
<dbReference type="EMBL" id="ACCR02000002">
    <property type="protein sequence ID" value="EFI85047.1"/>
    <property type="molecule type" value="Genomic_DNA"/>
</dbReference>
<organism evidence="5 6">
    <name type="scientific">Listeria grayi DSM 20601</name>
    <dbReference type="NCBI Taxonomy" id="525367"/>
    <lineage>
        <taxon>Bacteria</taxon>
        <taxon>Bacillati</taxon>
        <taxon>Bacillota</taxon>
        <taxon>Bacilli</taxon>
        <taxon>Bacillales</taxon>
        <taxon>Listeriaceae</taxon>
        <taxon>Listeria</taxon>
    </lineage>
</organism>
<dbReference type="GO" id="GO:0003700">
    <property type="term" value="F:DNA-binding transcription factor activity"/>
    <property type="evidence" value="ECO:0007669"/>
    <property type="project" value="InterPro"/>
</dbReference>
<evidence type="ECO:0000259" key="4">
    <source>
        <dbReference type="PROSITE" id="PS01124"/>
    </source>
</evidence>
<dbReference type="eggNOG" id="COG2207">
    <property type="taxonomic scope" value="Bacteria"/>
</dbReference>
<accession>D7UUX1</accession>
<dbReference type="PROSITE" id="PS01124">
    <property type="entry name" value="HTH_ARAC_FAMILY_2"/>
    <property type="match status" value="1"/>
</dbReference>
<dbReference type="SMART" id="SM00342">
    <property type="entry name" value="HTH_ARAC"/>
    <property type="match status" value="1"/>
</dbReference>
<dbReference type="InterPro" id="IPR018060">
    <property type="entry name" value="HTH_AraC"/>
</dbReference>
<evidence type="ECO:0000256" key="3">
    <source>
        <dbReference type="ARBA" id="ARBA00023163"/>
    </source>
</evidence>
<evidence type="ECO:0000313" key="5">
    <source>
        <dbReference type="EMBL" id="EFI85047.1"/>
    </source>
</evidence>
<dbReference type="HOGENOM" id="CLU_000445_88_14_9"/>
<dbReference type="AlphaFoldDB" id="D7UUX1"/>
<dbReference type="PANTHER" id="PTHR43280">
    <property type="entry name" value="ARAC-FAMILY TRANSCRIPTIONAL REGULATOR"/>
    <property type="match status" value="1"/>
</dbReference>
<evidence type="ECO:0000256" key="2">
    <source>
        <dbReference type="ARBA" id="ARBA00023125"/>
    </source>
</evidence>
<dbReference type="InterPro" id="IPR018062">
    <property type="entry name" value="HTH_AraC-typ_CS"/>
</dbReference>
<keyword evidence="3" id="KW-0804">Transcription</keyword>
<dbReference type="Pfam" id="PF12833">
    <property type="entry name" value="HTH_18"/>
    <property type="match status" value="1"/>
</dbReference>
<dbReference type="GO" id="GO:0043565">
    <property type="term" value="F:sequence-specific DNA binding"/>
    <property type="evidence" value="ECO:0007669"/>
    <property type="project" value="InterPro"/>
</dbReference>
<evidence type="ECO:0000313" key="6">
    <source>
        <dbReference type="Proteomes" id="UP000010119"/>
    </source>
</evidence>
<evidence type="ECO:0000256" key="1">
    <source>
        <dbReference type="ARBA" id="ARBA00023015"/>
    </source>
</evidence>
<protein>
    <submittedName>
        <fullName evidence="5">Transcriptional regulator, AraC family</fullName>
    </submittedName>
</protein>
<proteinExistence type="predicted"/>